<dbReference type="EMBL" id="FN543104">
    <property type="protein sequence ID" value="CBA27194.1"/>
    <property type="molecule type" value="Genomic_DNA"/>
</dbReference>
<dbReference type="InterPro" id="IPR021834">
    <property type="entry name" value="DUF3426"/>
</dbReference>
<feature type="compositionally biased region" description="Polar residues" evidence="1">
    <location>
        <begin position="119"/>
        <end position="140"/>
    </location>
</feature>
<sequence length="356" mass="38544">MSLITQCPACSTMFKVVPDQLRISDGWVRCGQCDEVFDANANLHSEPVPVSLEPEPPRDPVATTSPDPDWAASLRFASDESPKETEDDASNVSFTAEQSDAALRDHLHPDESLPVGTPVNESSDTGLDDFLSQSPKSLAQTPGVDHETPPLDAPAEPPLETLSGAAPRYTQAHVKVTEKDEVKQPSFMREGRGKSIWHKTGVRIVLGLSGMVLIGALAVQVAVHERDRWAAYEPSTLPALEALCEVMDCSVSPLRNIEAVVIDSSSFTKVRTDVYRLNVALKNNGPVPVAPPALELTLTDMQDQSLIRRVLKPQDIGFKANTLEPGAEFSTVLPIAVKAGNSSERVSGYRLLAFYP</sequence>
<gene>
    <name evidence="3" type="ORF">Csp_A01060</name>
</gene>
<dbReference type="InterPro" id="IPR011723">
    <property type="entry name" value="Znf/thioredoxin_put"/>
</dbReference>
<feature type="domain" description="Zinc finger/thioredoxin putative" evidence="2">
    <location>
        <begin position="3"/>
        <end position="39"/>
    </location>
</feature>
<dbReference type="NCBIfam" id="TIGR02098">
    <property type="entry name" value="MJ0042_CXXC"/>
    <property type="match status" value="1"/>
</dbReference>
<evidence type="ECO:0000256" key="1">
    <source>
        <dbReference type="SAM" id="MobiDB-lite"/>
    </source>
</evidence>
<accession>C9Y7K5</accession>
<evidence type="ECO:0000259" key="2">
    <source>
        <dbReference type="Pfam" id="PF13719"/>
    </source>
</evidence>
<name>C9Y7K5_CURXX</name>
<dbReference type="Pfam" id="PF13719">
    <property type="entry name" value="Zn_ribbon_5"/>
    <property type="match status" value="1"/>
</dbReference>
<dbReference type="Pfam" id="PF11906">
    <property type="entry name" value="DUF3426"/>
    <property type="match status" value="1"/>
</dbReference>
<evidence type="ECO:0000313" key="3">
    <source>
        <dbReference type="EMBL" id="CBA27194.1"/>
    </source>
</evidence>
<organism evidence="3">
    <name type="scientific">Curvibacter symbiont subsp. Hydra magnipapillata</name>
    <dbReference type="NCBI Taxonomy" id="667019"/>
    <lineage>
        <taxon>Bacteria</taxon>
        <taxon>Pseudomonadati</taxon>
        <taxon>Pseudomonadota</taxon>
        <taxon>Betaproteobacteria</taxon>
        <taxon>Burkholderiales</taxon>
        <taxon>Comamonadaceae</taxon>
        <taxon>Curvibacter</taxon>
    </lineage>
</organism>
<dbReference type="AlphaFoldDB" id="C9Y7K5"/>
<feature type="region of interest" description="Disordered" evidence="1">
    <location>
        <begin position="46"/>
        <end position="72"/>
    </location>
</feature>
<proteinExistence type="predicted"/>
<protein>
    <recommendedName>
        <fullName evidence="2">Zinc finger/thioredoxin putative domain-containing protein</fullName>
    </recommendedName>
</protein>
<reference evidence="3" key="1">
    <citation type="journal article" date="2010" name="Nature">
        <title>The dynamic genome of Hydra.</title>
        <authorList>
            <person name="Chapman J.A."/>
            <person name="Kirkness E.F."/>
            <person name="Simakov O."/>
            <person name="Hampson S.E."/>
            <person name="Mitros T."/>
            <person name="Weinmaier T."/>
            <person name="Rattei T."/>
            <person name="Balasubramanian P.G."/>
            <person name="Borman J."/>
            <person name="Busam D."/>
            <person name="Disbennett K."/>
            <person name="Pfannkoch C."/>
            <person name="Sumin N."/>
            <person name="Sutton G."/>
            <person name="Viswanathan L."/>
            <person name="Walenz B."/>
            <person name="Goodstein D.M."/>
            <person name="Hellsten U."/>
            <person name="Kawashima T."/>
            <person name="Prochnik S.E."/>
            <person name="Putnam N.H."/>
            <person name="Shu S."/>
            <person name="Blumberg B."/>
            <person name="Dana C.E."/>
            <person name="Gee L."/>
            <person name="Kibler D.F."/>
            <person name="Law L."/>
            <person name="Lindgens D."/>
            <person name="Martinez D.E."/>
            <person name="Peng J."/>
            <person name="Wigge P.A."/>
            <person name="Bertulat B."/>
            <person name="Guder C."/>
            <person name="Nakamura Y."/>
            <person name="Ozbek S."/>
            <person name="Watanabe H."/>
            <person name="Khalturin K."/>
            <person name="Hemmrich G."/>
            <person name="Franke A."/>
            <person name="Augustin R."/>
            <person name="Fraune S."/>
            <person name="Hayakawa E."/>
            <person name="Hayakawa S."/>
            <person name="Hirose M."/>
            <person name="Hwang J."/>
            <person name="Ikeo K."/>
            <person name="Nishimiya-Fujisawa C."/>
            <person name="Ogura A."/>
            <person name="Takahashi T."/>
            <person name="Steinmetz P.R."/>
            <person name="Zhang X."/>
            <person name="Aufschnaiter R."/>
            <person name="Eder M.K."/>
            <person name="Gorny A.K."/>
            <person name="Salvenmoser W."/>
            <person name="Heimberg A.M."/>
            <person name="Wheeler B.M."/>
            <person name="Peterson K.J."/>
            <person name="Boettger A."/>
            <person name="Tischler P."/>
            <person name="Wolf A."/>
            <person name="Gojobori T."/>
            <person name="Remington K.A."/>
            <person name="Strausberg R.L."/>
            <person name="Venter J."/>
            <person name="Technau U."/>
            <person name="Hobmayer B."/>
            <person name="Bosch T.C."/>
            <person name="Holstein T.W."/>
            <person name="Fujisawa T."/>
            <person name="Bode H.R."/>
            <person name="David C.N."/>
            <person name="Rokhsar D.S."/>
            <person name="Steele R.E."/>
        </authorList>
    </citation>
    <scope>NUCLEOTIDE SEQUENCE</scope>
</reference>
<feature type="region of interest" description="Disordered" evidence="1">
    <location>
        <begin position="108"/>
        <end position="162"/>
    </location>
</feature>